<keyword evidence="3" id="KW-1133">Transmembrane helix</keyword>
<protein>
    <submittedName>
        <fullName evidence="5">Fatty acid hydroxylase superfamily protein</fullName>
    </submittedName>
</protein>
<dbReference type="GO" id="GO:0005506">
    <property type="term" value="F:iron ion binding"/>
    <property type="evidence" value="ECO:0007669"/>
    <property type="project" value="InterPro"/>
</dbReference>
<dbReference type="InterPro" id="IPR006694">
    <property type="entry name" value="Fatty_acid_hydroxylase"/>
</dbReference>
<gene>
    <name evidence="5" type="ORF">A8U91_02986</name>
</gene>
<comment type="caution">
    <text evidence="5">The sequence shown here is derived from an EMBL/GenBank/DDBJ whole genome shotgun (WGS) entry which is preliminary data.</text>
</comment>
<evidence type="ECO:0000256" key="4">
    <source>
        <dbReference type="ARBA" id="ARBA00023136"/>
    </source>
</evidence>
<evidence type="ECO:0000313" key="5">
    <source>
        <dbReference type="EMBL" id="OBX33942.1"/>
    </source>
</evidence>
<dbReference type="Proteomes" id="UP000092504">
    <property type="component" value="Unassembled WGS sequence"/>
</dbReference>
<reference evidence="5 6" key="1">
    <citation type="submission" date="2016-06" db="EMBL/GenBank/DDBJ databases">
        <title>Genome sequence of halotolerant plant growth promoting strain of Halomonas elongata HEK1 isolated from salterns of Rann of Kutch, Gujarat, India.</title>
        <authorList>
            <person name="Gaba S."/>
            <person name="Singh R.N."/>
            <person name="Abrol S."/>
            <person name="Kaushik R."/>
            <person name="Saxena A.K."/>
        </authorList>
    </citation>
    <scope>NUCLEOTIDE SEQUENCE [LARGE SCALE GENOMIC DNA]</scope>
    <source>
        <strain evidence="5 6">HEK1</strain>
    </source>
</reference>
<dbReference type="GO" id="GO:0016491">
    <property type="term" value="F:oxidoreductase activity"/>
    <property type="evidence" value="ECO:0007669"/>
    <property type="project" value="InterPro"/>
</dbReference>
<proteinExistence type="predicted"/>
<comment type="subcellular location">
    <subcellularLocation>
        <location evidence="1">Membrane</location>
    </subcellularLocation>
</comment>
<evidence type="ECO:0000256" key="3">
    <source>
        <dbReference type="ARBA" id="ARBA00022989"/>
    </source>
</evidence>
<keyword evidence="2" id="KW-0812">Transmembrane</keyword>
<evidence type="ECO:0000256" key="2">
    <source>
        <dbReference type="ARBA" id="ARBA00022692"/>
    </source>
</evidence>
<organism evidence="5 6">
    <name type="scientific">Halomonas elongata</name>
    <dbReference type="NCBI Taxonomy" id="2746"/>
    <lineage>
        <taxon>Bacteria</taxon>
        <taxon>Pseudomonadati</taxon>
        <taxon>Pseudomonadota</taxon>
        <taxon>Gammaproteobacteria</taxon>
        <taxon>Oceanospirillales</taxon>
        <taxon>Halomonadaceae</taxon>
        <taxon>Halomonas</taxon>
    </lineage>
</organism>
<evidence type="ECO:0000256" key="1">
    <source>
        <dbReference type="ARBA" id="ARBA00004370"/>
    </source>
</evidence>
<dbReference type="RefSeq" id="WP_065241978.1">
    <property type="nucleotide sequence ID" value="NZ_QJUB01000014.1"/>
</dbReference>
<dbReference type="GO" id="GO:0008610">
    <property type="term" value="P:lipid biosynthetic process"/>
    <property type="evidence" value="ECO:0007669"/>
    <property type="project" value="InterPro"/>
</dbReference>
<accession>A0A1B8NVB2</accession>
<dbReference type="EMBL" id="MAJD01000002">
    <property type="protein sequence ID" value="OBX33942.1"/>
    <property type="molecule type" value="Genomic_DNA"/>
</dbReference>
<evidence type="ECO:0000313" key="6">
    <source>
        <dbReference type="Proteomes" id="UP000092504"/>
    </source>
</evidence>
<dbReference type="AlphaFoldDB" id="A0A1B8NVB2"/>
<keyword evidence="4" id="KW-0472">Membrane</keyword>
<dbReference type="InterPro" id="IPR050307">
    <property type="entry name" value="Sterol_Desaturase_Related"/>
</dbReference>
<dbReference type="GO" id="GO:0016020">
    <property type="term" value="C:membrane"/>
    <property type="evidence" value="ECO:0007669"/>
    <property type="project" value="UniProtKB-SubCell"/>
</dbReference>
<dbReference type="Pfam" id="PF04116">
    <property type="entry name" value="FA_hydroxylase"/>
    <property type="match status" value="1"/>
</dbReference>
<dbReference type="PATRIC" id="fig|2746.7.peg.3069"/>
<name>A0A1B8NVB2_HALEL</name>
<dbReference type="PANTHER" id="PTHR11863">
    <property type="entry name" value="STEROL DESATURASE"/>
    <property type="match status" value="1"/>
</dbReference>
<sequence>MIDTILMHEPAIRLGVFTGVLAAMALWEIAAPRRPQHYSRRQRWPHNLMIVALDTLAVRLVFPLAAVGAAHVAAERGWGLFNTLASPGWLAVVVSFVALDMAIYFQHRLFHAVPWFWRLHRMHHADLEFDVTTGLRFHPLEILLSMVIKLAAVTALGAPMLAVLIFEVVLNATSMFNHGNVRLPGWLDRHLRRFVVTPEMHRVHHSIIPRETDSNFGFNLPWWDHLFGTYRAQPAAGHLGMTIGLEAFRDARALRLDRLLIQPFLDTSRHESESKPRS</sequence>